<gene>
    <name evidence="4" type="ORF">AW14_08360</name>
</gene>
<dbReference type="CDD" id="cd09604">
    <property type="entry name" value="M1_APN_like"/>
    <property type="match status" value="1"/>
</dbReference>
<sequence length="775" mass="89640">MVKSKFEGNNILNSLIFFLFVTASVFVHAQEATPRKGGHTNTNKFKQLYEEFSTPNMYRSASGAPGAAYYQQQADYKMDIVLDDKNSKLSGFETITYTNNSPDNLKYLWVQLDQNMRAKTSKTPLIESTDVAPVQRPEQFYSSYLKEDFDGGFNIQEVKDTNGKPLQYMINSTMMRVELPEVLKSGDKFSFSVKWWYNINNHVDGRGRSGYEYFPKDGNKAFIIAQFFPRMAVYNDVEGWQNSQFYGRDEFALPFGNYEVNITVPADHILDGTGKLVNRKEVFTKDMMQRYEQAKKSYDKPVIIVTQAEAEAAEKGFSDKTKTWKLHAENVRDFAFTSSRKYIWDMMAVKIGGKDIMAVSLYPKEGNPLWEEWSTKAVASTLESYSRMTFDYPYHKAISVHAKNQGMEYPMICWNYGRPNEDGTYSDRVKYGMMSVIIHEVGHNFFPMIVNSDERQWTWMDEGLNSFVQYVAEQDFAKKYSNVLSPQDKVYPSRRGPAKNIISYMAGNQDFIAPIMTKGLNTYQFGNNAYGKPATALNILRETVMGEELFDYAFREYAHRWMFKHPTPEDFFRTMEDATAFDLDWFWRGWFYTTDWVDIGIKDVKKYYVSSEPNKYIKDLAKENNRSLSDLPPLVYLVEEGSDEFKETLKNGSVLDNSTSLKEYLMDNFTPEERKNIKQPKYFYNITFNKPGGLVMPIIVEYTYADGSKKTETYPAEIWRLNDNEVSKAIASDKEIVGIQIDPNEGTADIDTSNNTWPKQEVKSDFDQFKSKVNN</sequence>
<evidence type="ECO:0000259" key="3">
    <source>
        <dbReference type="Pfam" id="PF01433"/>
    </source>
</evidence>
<dbReference type="OrthoDB" id="9814383at2"/>
<evidence type="ECO:0000256" key="1">
    <source>
        <dbReference type="SAM" id="MobiDB-lite"/>
    </source>
</evidence>
<dbReference type="InterPro" id="IPR027268">
    <property type="entry name" value="Peptidase_M4/M1_CTD_sf"/>
</dbReference>
<dbReference type="AlphaFoldDB" id="A0A0C5W901"/>
<accession>A0A0C5W901</accession>
<proteinExistence type="predicted"/>
<dbReference type="KEGG" id="sze:AW14_08360"/>
<dbReference type="GO" id="GO:0008270">
    <property type="term" value="F:zinc ion binding"/>
    <property type="evidence" value="ECO:0007669"/>
    <property type="project" value="InterPro"/>
</dbReference>
<dbReference type="PATRIC" id="fig|1454006.5.peg.1646"/>
<dbReference type="Gene3D" id="1.10.390.10">
    <property type="entry name" value="Neutral Protease Domain 2"/>
    <property type="match status" value="1"/>
</dbReference>
<dbReference type="HOGENOM" id="CLU_015077_0_0_10"/>
<dbReference type="GO" id="GO:0004177">
    <property type="term" value="F:aminopeptidase activity"/>
    <property type="evidence" value="ECO:0007669"/>
    <property type="project" value="UniProtKB-KW"/>
</dbReference>
<evidence type="ECO:0000313" key="4">
    <source>
        <dbReference type="EMBL" id="AJR03633.1"/>
    </source>
</evidence>
<keyword evidence="4" id="KW-0378">Hydrolase</keyword>
<evidence type="ECO:0000313" key="5">
    <source>
        <dbReference type="Proteomes" id="UP000032229"/>
    </source>
</evidence>
<keyword evidence="2" id="KW-0732">Signal</keyword>
<organism evidence="4 5">
    <name type="scientific">Siansivirga zeaxanthinifaciens CC-SAMT-1</name>
    <dbReference type="NCBI Taxonomy" id="1454006"/>
    <lineage>
        <taxon>Bacteria</taxon>
        <taxon>Pseudomonadati</taxon>
        <taxon>Bacteroidota</taxon>
        <taxon>Flavobacteriia</taxon>
        <taxon>Flavobacteriales</taxon>
        <taxon>Flavobacteriaceae</taxon>
        <taxon>Siansivirga</taxon>
    </lineage>
</organism>
<dbReference type="EMBL" id="CP007202">
    <property type="protein sequence ID" value="AJR03633.1"/>
    <property type="molecule type" value="Genomic_DNA"/>
</dbReference>
<keyword evidence="4" id="KW-0031">Aminopeptidase</keyword>
<protein>
    <submittedName>
        <fullName evidence="4">Aminopeptidase</fullName>
    </submittedName>
</protein>
<feature type="domain" description="Peptidase M1 membrane alanine aminopeptidase" evidence="3">
    <location>
        <begin position="383"/>
        <end position="590"/>
    </location>
</feature>
<dbReference type="GO" id="GO:0008237">
    <property type="term" value="F:metallopeptidase activity"/>
    <property type="evidence" value="ECO:0007669"/>
    <property type="project" value="InterPro"/>
</dbReference>
<dbReference type="STRING" id="1454006.AW14_08360"/>
<reference evidence="4 5" key="1">
    <citation type="submission" date="2014-02" db="EMBL/GenBank/DDBJ databases">
        <authorList>
            <person name="Young C.-C."/>
            <person name="Hameed A."/>
            <person name="Huang H.-C."/>
            <person name="Shahina M."/>
        </authorList>
    </citation>
    <scope>NUCLEOTIDE SEQUENCE [LARGE SCALE GENOMIC DNA]</scope>
    <source>
        <strain evidence="4 5">CC-SAMT-1</strain>
    </source>
</reference>
<dbReference type="RefSeq" id="WP_044638362.1">
    <property type="nucleotide sequence ID" value="NZ_CP007202.1"/>
</dbReference>
<keyword evidence="5" id="KW-1185">Reference proteome</keyword>
<feature type="region of interest" description="Disordered" evidence="1">
    <location>
        <begin position="744"/>
        <end position="775"/>
    </location>
</feature>
<feature type="signal peptide" evidence="2">
    <location>
        <begin position="1"/>
        <end position="29"/>
    </location>
</feature>
<keyword evidence="4" id="KW-0645">Protease</keyword>
<name>A0A0C5W901_9FLAO</name>
<feature type="compositionally biased region" description="Basic and acidic residues" evidence="1">
    <location>
        <begin position="760"/>
        <end position="775"/>
    </location>
</feature>
<dbReference type="Proteomes" id="UP000032229">
    <property type="component" value="Chromosome"/>
</dbReference>
<dbReference type="Pfam" id="PF01433">
    <property type="entry name" value="Peptidase_M1"/>
    <property type="match status" value="1"/>
</dbReference>
<dbReference type="InterPro" id="IPR014782">
    <property type="entry name" value="Peptidase_M1_dom"/>
</dbReference>
<feature type="chain" id="PRO_5002183931" evidence="2">
    <location>
        <begin position="30"/>
        <end position="775"/>
    </location>
</feature>
<dbReference type="SUPFAM" id="SSF55486">
    <property type="entry name" value="Metalloproteases ('zincins'), catalytic domain"/>
    <property type="match status" value="1"/>
</dbReference>
<evidence type="ECO:0000256" key="2">
    <source>
        <dbReference type="SAM" id="SignalP"/>
    </source>
</evidence>